<sequence length="307" mass="34230">MDYLKNQISKLDNKIKDAQNLAASDPSMVELVQDEIKKLEEEKALLEKSAYENNRGSTPIGVEPPNNVILEIRAAAGGNEAGLFASDLSRMYTKFAASSDWKVEELDRSEGGIGNIKEIIYRISGRNVWDKLQFESGVHRVQRVPKTESSGRIHTSTATVAVLSEVESTQVSINPTDIEFEAFRSGGHGGQNVNKVSTAVRIKHKPTGIVVKAQTERSQAQNREIAMEILRARLYAMEEDKKRSTIHDKRSTQVGTGDRSEKIRTYNYPQDRVTDHRVSKSWGNLEEIMNGRLEKIIDSLAAAAPHV</sequence>
<dbReference type="GO" id="GO:0003747">
    <property type="term" value="F:translation release factor activity"/>
    <property type="evidence" value="ECO:0007669"/>
    <property type="project" value="InterPro"/>
</dbReference>
<keyword evidence="3" id="KW-0488">Methylation</keyword>
<feature type="coiled-coil region" evidence="5">
    <location>
        <begin position="1"/>
        <end position="49"/>
    </location>
</feature>
<dbReference type="FunFam" id="3.30.160.20:FF:000004">
    <property type="entry name" value="Peptide chain release factor 1"/>
    <property type="match status" value="1"/>
</dbReference>
<dbReference type="Proteomes" id="UP000176740">
    <property type="component" value="Unassembled WGS sequence"/>
</dbReference>
<gene>
    <name evidence="8" type="ORF">A3A49_00550</name>
</gene>
<dbReference type="EMBL" id="MFBO01000031">
    <property type="protein sequence ID" value="OGD97450.1"/>
    <property type="molecule type" value="Genomic_DNA"/>
</dbReference>
<evidence type="ECO:0000313" key="9">
    <source>
        <dbReference type="Proteomes" id="UP000176740"/>
    </source>
</evidence>
<feature type="domain" description="Prokaryotic-type class I peptide chain release factors" evidence="7">
    <location>
        <begin position="184"/>
        <end position="200"/>
    </location>
</feature>
<evidence type="ECO:0000256" key="2">
    <source>
        <dbReference type="ARBA" id="ARBA00010835"/>
    </source>
</evidence>
<dbReference type="InterPro" id="IPR045853">
    <property type="entry name" value="Pep_chain_release_fac_I_sf"/>
</dbReference>
<dbReference type="InterPro" id="IPR000352">
    <property type="entry name" value="Pep_chain_release_fac_I"/>
</dbReference>
<feature type="region of interest" description="Disordered" evidence="6">
    <location>
        <begin position="241"/>
        <end position="260"/>
    </location>
</feature>
<evidence type="ECO:0000313" key="8">
    <source>
        <dbReference type="EMBL" id="OGD97450.1"/>
    </source>
</evidence>
<feature type="compositionally biased region" description="Basic and acidic residues" evidence="6">
    <location>
        <begin position="241"/>
        <end position="251"/>
    </location>
</feature>
<dbReference type="InterPro" id="IPR005139">
    <property type="entry name" value="PCRF"/>
</dbReference>
<dbReference type="Pfam" id="PF00472">
    <property type="entry name" value="RF-1"/>
    <property type="match status" value="1"/>
</dbReference>
<dbReference type="AlphaFoldDB" id="A0A1F5GZV4"/>
<comment type="caution">
    <text evidence="8">The sequence shown here is derived from an EMBL/GenBank/DDBJ whole genome shotgun (WGS) entry which is preliminary data.</text>
</comment>
<evidence type="ECO:0000256" key="1">
    <source>
        <dbReference type="ARBA" id="ARBA00002986"/>
    </source>
</evidence>
<dbReference type="InterPro" id="IPR050057">
    <property type="entry name" value="Prokaryotic/Mito_RF"/>
</dbReference>
<dbReference type="Gene3D" id="3.30.70.1660">
    <property type="match status" value="2"/>
</dbReference>
<proteinExistence type="inferred from homology"/>
<keyword evidence="5" id="KW-0175">Coiled coil</keyword>
<evidence type="ECO:0000256" key="5">
    <source>
        <dbReference type="SAM" id="Coils"/>
    </source>
</evidence>
<keyword evidence="4" id="KW-0648">Protein biosynthesis</keyword>
<reference evidence="8 9" key="1">
    <citation type="journal article" date="2016" name="Nat. Commun.">
        <title>Thousands of microbial genomes shed light on interconnected biogeochemical processes in an aquifer system.</title>
        <authorList>
            <person name="Anantharaman K."/>
            <person name="Brown C.T."/>
            <person name="Hug L.A."/>
            <person name="Sharon I."/>
            <person name="Castelle C.J."/>
            <person name="Probst A.J."/>
            <person name="Thomas B.C."/>
            <person name="Singh A."/>
            <person name="Wilkins M.J."/>
            <person name="Karaoz U."/>
            <person name="Brodie E.L."/>
            <person name="Williams K.H."/>
            <person name="Hubbard S.S."/>
            <person name="Banfield J.F."/>
        </authorList>
    </citation>
    <scope>NUCLEOTIDE SEQUENCE [LARGE SCALE GENOMIC DNA]</scope>
</reference>
<dbReference type="Pfam" id="PF03462">
    <property type="entry name" value="PCRF"/>
    <property type="match status" value="1"/>
</dbReference>
<evidence type="ECO:0000259" key="7">
    <source>
        <dbReference type="PROSITE" id="PS00745"/>
    </source>
</evidence>
<protein>
    <submittedName>
        <fullName evidence="8">Peptide chain release factor 1</fullName>
    </submittedName>
</protein>
<dbReference type="GO" id="GO:0005737">
    <property type="term" value="C:cytoplasm"/>
    <property type="evidence" value="ECO:0007669"/>
    <property type="project" value="UniProtKB-ARBA"/>
</dbReference>
<dbReference type="PROSITE" id="PS00745">
    <property type="entry name" value="RF_PROK_I"/>
    <property type="match status" value="1"/>
</dbReference>
<dbReference type="STRING" id="1797725.A3A49_00550"/>
<dbReference type="FunFam" id="3.30.70.1660:FF:000002">
    <property type="entry name" value="Peptide chain release factor 1"/>
    <property type="match status" value="1"/>
</dbReference>
<dbReference type="SMART" id="SM00937">
    <property type="entry name" value="PCRF"/>
    <property type="match status" value="1"/>
</dbReference>
<comment type="function">
    <text evidence="1">Peptide chain release factor 1 directs the termination of translation in response to the peptide chain termination codons UAG and UAA.</text>
</comment>
<dbReference type="PANTHER" id="PTHR43804:SF7">
    <property type="entry name" value="LD18447P"/>
    <property type="match status" value="1"/>
</dbReference>
<dbReference type="PANTHER" id="PTHR43804">
    <property type="entry name" value="LD18447P"/>
    <property type="match status" value="1"/>
</dbReference>
<dbReference type="Gene3D" id="3.30.160.20">
    <property type="match status" value="1"/>
</dbReference>
<organism evidence="8 9">
    <name type="scientific">Candidatus Curtissbacteria bacterium RIFCSPLOWO2_01_FULL_38_11b</name>
    <dbReference type="NCBI Taxonomy" id="1797725"/>
    <lineage>
        <taxon>Bacteria</taxon>
        <taxon>Candidatus Curtissiibacteriota</taxon>
    </lineage>
</organism>
<evidence type="ECO:0000256" key="3">
    <source>
        <dbReference type="ARBA" id="ARBA00022481"/>
    </source>
</evidence>
<comment type="similarity">
    <text evidence="2">Belongs to the prokaryotic/mitochondrial release factor family.</text>
</comment>
<accession>A0A1F5GZV4</accession>
<name>A0A1F5GZV4_9BACT</name>
<evidence type="ECO:0000256" key="4">
    <source>
        <dbReference type="ARBA" id="ARBA00022917"/>
    </source>
</evidence>
<evidence type="ECO:0000256" key="6">
    <source>
        <dbReference type="SAM" id="MobiDB-lite"/>
    </source>
</evidence>
<dbReference type="SUPFAM" id="SSF75620">
    <property type="entry name" value="Release factor"/>
    <property type="match status" value="1"/>
</dbReference>